<dbReference type="Pfam" id="PF01841">
    <property type="entry name" value="Transglut_core"/>
    <property type="match status" value="1"/>
</dbReference>
<evidence type="ECO:0000313" key="2">
    <source>
        <dbReference type="EMBL" id="SFF51707.1"/>
    </source>
</evidence>
<dbReference type="Proteomes" id="UP000198964">
    <property type="component" value="Unassembled WGS sequence"/>
</dbReference>
<dbReference type="PANTHER" id="PTHR38339">
    <property type="entry name" value="TRANSGLUTAMINASE DOMAIN PROTEIN"/>
    <property type="match status" value="1"/>
</dbReference>
<dbReference type="PANTHER" id="PTHR38339:SF1">
    <property type="entry name" value="TRANSGLUTAMINASE-LIKE DOMAIN-CONTAINING PROTEIN"/>
    <property type="match status" value="1"/>
</dbReference>
<dbReference type="Gene3D" id="3.10.620.30">
    <property type="match status" value="1"/>
</dbReference>
<proteinExistence type="predicted"/>
<dbReference type="EMBL" id="FONW01000008">
    <property type="protein sequence ID" value="SFF51707.1"/>
    <property type="molecule type" value="Genomic_DNA"/>
</dbReference>
<accession>A0A1I2JEV9</accession>
<dbReference type="SUPFAM" id="SSF54001">
    <property type="entry name" value="Cysteine proteinases"/>
    <property type="match status" value="1"/>
</dbReference>
<name>A0A1I2JEV9_9BACT</name>
<dbReference type="InterPro" id="IPR002931">
    <property type="entry name" value="Transglutaminase-like"/>
</dbReference>
<reference evidence="2 3" key="1">
    <citation type="submission" date="2016-10" db="EMBL/GenBank/DDBJ databases">
        <authorList>
            <person name="de Groot N.N."/>
        </authorList>
    </citation>
    <scope>NUCLEOTIDE SEQUENCE [LARGE SCALE GENOMIC DNA]</scope>
    <source>
        <strain evidence="2 3">CGMCC 1.9156</strain>
    </source>
</reference>
<dbReference type="AlphaFoldDB" id="A0A1I2JEV9"/>
<protein>
    <submittedName>
        <fullName evidence="2">Transglutaminase-like superfamily protein</fullName>
    </submittedName>
</protein>
<gene>
    <name evidence="2" type="ORF">SAMN05216283_10882</name>
</gene>
<organism evidence="2 3">
    <name type="scientific">Sunxiuqinia elliptica</name>
    <dbReference type="NCBI Taxonomy" id="655355"/>
    <lineage>
        <taxon>Bacteria</taxon>
        <taxon>Pseudomonadati</taxon>
        <taxon>Bacteroidota</taxon>
        <taxon>Bacteroidia</taxon>
        <taxon>Marinilabiliales</taxon>
        <taxon>Prolixibacteraceae</taxon>
        <taxon>Sunxiuqinia</taxon>
    </lineage>
</organism>
<sequence length="412" mass="48375">MDDMNRRISLDFSKDEKTIRAELAAYFPDLDEEQFLQWQQSQKLENRLINGERRFFRNAVPNLFRVDSVAHQAKLKVDGPDSSTLPAFRLQHTQNLLNELKATGRFEPKQFEITFTLTVDADAVPAGETLRCWLPFPRVAPPRQTNVELHKTSQDNYQLADNQQLQRSLYMEQKALAKTPTKFSYTASFETLPAYFNLNQLSVESYHTNDSLFQHYISERPPHIVFSQRMKDLADSIVGDSKDPIEKVQKIYYWINRHIPWASALEYSTFECIPAYVLDHQKGDCGMQTLLFMTLARIKGIPCKWQSGWMLHPGNKNLHDWCEVYYEGIGWVPLDQSFGLQNTQNQQLRDFYINGMDRYRLIFNDDFSQEFNPQKAYPRSEPIDFQRGEVEWKNGNLYFDQWTYSLVVKELN</sequence>
<dbReference type="RefSeq" id="WP_093920598.1">
    <property type="nucleotide sequence ID" value="NZ_FONW01000008.1"/>
</dbReference>
<keyword evidence="3" id="KW-1185">Reference proteome</keyword>
<dbReference type="STRING" id="655355.SAMN05216283_10882"/>
<evidence type="ECO:0000313" key="3">
    <source>
        <dbReference type="Proteomes" id="UP000198964"/>
    </source>
</evidence>
<feature type="domain" description="Transglutaminase-like" evidence="1">
    <location>
        <begin position="277"/>
        <end position="338"/>
    </location>
</feature>
<evidence type="ECO:0000259" key="1">
    <source>
        <dbReference type="SMART" id="SM00460"/>
    </source>
</evidence>
<dbReference type="SMART" id="SM00460">
    <property type="entry name" value="TGc"/>
    <property type="match status" value="1"/>
</dbReference>
<dbReference type="InterPro" id="IPR038765">
    <property type="entry name" value="Papain-like_cys_pep_sf"/>
</dbReference>